<evidence type="ECO:0000256" key="1">
    <source>
        <dbReference type="SAM" id="Phobius"/>
    </source>
</evidence>
<organism evidence="2 3">
    <name type="scientific">Paenibacillus albilobatus</name>
    <dbReference type="NCBI Taxonomy" id="2716884"/>
    <lineage>
        <taxon>Bacteria</taxon>
        <taxon>Bacillati</taxon>
        <taxon>Bacillota</taxon>
        <taxon>Bacilli</taxon>
        <taxon>Bacillales</taxon>
        <taxon>Paenibacillaceae</taxon>
        <taxon>Paenibacillus</taxon>
    </lineage>
</organism>
<keyword evidence="1" id="KW-1133">Transmembrane helix</keyword>
<evidence type="ECO:0000313" key="2">
    <source>
        <dbReference type="EMBL" id="GIO32275.1"/>
    </source>
</evidence>
<reference evidence="2" key="1">
    <citation type="submission" date="2021-03" db="EMBL/GenBank/DDBJ databases">
        <title>Antimicrobial resistance genes in bacteria isolated from Japanese honey, and their potential for conferring macrolide and lincosamide resistance in the American foulbrood pathogen Paenibacillus larvae.</title>
        <authorList>
            <person name="Okamoto M."/>
            <person name="Kumagai M."/>
            <person name="Kanamori H."/>
            <person name="Takamatsu D."/>
        </authorList>
    </citation>
    <scope>NUCLEOTIDE SEQUENCE</scope>
    <source>
        <strain evidence="2">J2TS6</strain>
    </source>
</reference>
<dbReference type="Proteomes" id="UP000679779">
    <property type="component" value="Unassembled WGS sequence"/>
</dbReference>
<feature type="transmembrane region" description="Helical" evidence="1">
    <location>
        <begin position="138"/>
        <end position="159"/>
    </location>
</feature>
<evidence type="ECO:0000313" key="3">
    <source>
        <dbReference type="Proteomes" id="UP000679779"/>
    </source>
</evidence>
<dbReference type="RefSeq" id="WP_212957990.1">
    <property type="nucleotide sequence ID" value="NZ_BORQ01000004.1"/>
</dbReference>
<protein>
    <recommendedName>
        <fullName evidence="4">ABC-2 transporter permease</fullName>
    </recommendedName>
</protein>
<dbReference type="EMBL" id="BORQ01000004">
    <property type="protein sequence ID" value="GIO32275.1"/>
    <property type="molecule type" value="Genomic_DNA"/>
</dbReference>
<keyword evidence="1" id="KW-0472">Membrane</keyword>
<feature type="transmembrane region" description="Helical" evidence="1">
    <location>
        <begin position="49"/>
        <end position="69"/>
    </location>
</feature>
<gene>
    <name evidence="2" type="ORF">J2TS6_34160</name>
</gene>
<comment type="caution">
    <text evidence="2">The sequence shown here is derived from an EMBL/GenBank/DDBJ whole genome shotgun (WGS) entry which is preliminary data.</text>
</comment>
<feature type="transmembrane region" description="Helical" evidence="1">
    <location>
        <begin position="171"/>
        <end position="198"/>
    </location>
</feature>
<accession>A0A920CAH4</accession>
<proteinExistence type="predicted"/>
<feature type="transmembrane region" description="Helical" evidence="1">
    <location>
        <begin position="21"/>
        <end position="43"/>
    </location>
</feature>
<sequence>MENARKAWYIMQKDLRSEKKYLVWSIVYAVYMAVMVGSAVRGQMEAPEFISPVTDGLFMLFIPMLGFYFSRRSFKYLSEDSYTQMLAYFRALPIPDRVIILYRLLQMFMAFIFNGIIFFGLMYWVAEPMRSGMSLAGYLAFSLTWIGYGLALSGPYMYFEFSNHGKAYFRATLILFAGAIVAAIVIKICGGNLLLYSVETATRWKLLSPLMWVMFAAAAASLAAFTKMTLRTLRSRDLM</sequence>
<feature type="transmembrane region" description="Helical" evidence="1">
    <location>
        <begin position="210"/>
        <end position="230"/>
    </location>
</feature>
<keyword evidence="1" id="KW-0812">Transmembrane</keyword>
<keyword evidence="3" id="KW-1185">Reference proteome</keyword>
<name>A0A920CAH4_9BACL</name>
<dbReference type="AlphaFoldDB" id="A0A920CAH4"/>
<feature type="transmembrane region" description="Helical" evidence="1">
    <location>
        <begin position="100"/>
        <end position="126"/>
    </location>
</feature>
<evidence type="ECO:0008006" key="4">
    <source>
        <dbReference type="Google" id="ProtNLM"/>
    </source>
</evidence>